<dbReference type="RefSeq" id="XP_049138946.1">
    <property type="nucleotide sequence ID" value="XM_049281803.1"/>
</dbReference>
<name>A0A9Q8SH57_9PEZI</name>
<accession>A0A9Q8SH57</accession>
<protein>
    <submittedName>
        <fullName evidence="1">Uncharacterized protein</fullName>
    </submittedName>
</protein>
<reference evidence="1" key="1">
    <citation type="journal article" date="2021" name="Mol. Plant Microbe Interact.">
        <title>Complete Genome Sequence of the Plant-Pathogenic Fungus Colletotrichum lupini.</title>
        <authorList>
            <person name="Baroncelli R."/>
            <person name="Pensec F."/>
            <person name="Da Lio D."/>
            <person name="Boufleur T."/>
            <person name="Vicente I."/>
            <person name="Sarrocco S."/>
            <person name="Picot A."/>
            <person name="Baraldi E."/>
            <person name="Sukno S."/>
            <person name="Thon M."/>
            <person name="Le Floch G."/>
        </authorList>
    </citation>
    <scope>NUCLEOTIDE SEQUENCE</scope>
    <source>
        <strain evidence="1">IMI 504893</strain>
    </source>
</reference>
<dbReference type="KEGG" id="clup:CLUP02_02774"/>
<evidence type="ECO:0000313" key="2">
    <source>
        <dbReference type="Proteomes" id="UP000830671"/>
    </source>
</evidence>
<dbReference type="Proteomes" id="UP000830671">
    <property type="component" value="Chromosome 2"/>
</dbReference>
<proteinExistence type="predicted"/>
<organism evidence="1 2">
    <name type="scientific">Colletotrichum lupini</name>
    <dbReference type="NCBI Taxonomy" id="145971"/>
    <lineage>
        <taxon>Eukaryota</taxon>
        <taxon>Fungi</taxon>
        <taxon>Dikarya</taxon>
        <taxon>Ascomycota</taxon>
        <taxon>Pezizomycotina</taxon>
        <taxon>Sordariomycetes</taxon>
        <taxon>Hypocreomycetidae</taxon>
        <taxon>Glomerellales</taxon>
        <taxon>Glomerellaceae</taxon>
        <taxon>Colletotrichum</taxon>
        <taxon>Colletotrichum acutatum species complex</taxon>
    </lineage>
</organism>
<dbReference type="GeneID" id="73336813"/>
<sequence length="460" mass="51390">MLAFCATNPGPPVHPSTGALRRWAALPVPASYFAKTPRFRTPNMPKLMDDGRGLQAYDFPSASLLKHLSKYRFFSDRETALQMIRHTRIDPISSAIDIRTSCENNRQGSVFVPSNPRESHLLKILDTPGTIGLCFSVDPSGVGVGNCSRFSLPRQANYEKPFPTVESCVLSQESSSKRELEGMQFVNMPKPQASLCLRQFQISFTDRSNAKNGLAWPAGYLDFCHQTLEPRRRESPALLAQSVERETLNLKVAGSTPASWLWNGQVEAWKNNAVKALAGNFPPCDTFSSPRHIGSKGLAIFRLPPSPSWSSRTMAGGLKKPRHLSAFNMDEDGKAMPKIEILNLPSEVLLEIYQHLAAPMQDASSEHLYWYYFSIYSSGVMQRPKLAEVLAAMHSMAGHELCSCYYDMLPAAVFPDLCLLLDIRVPERFFRHHPLPGGRMNSLDEEWTTNAANRLVVFLN</sequence>
<dbReference type="EMBL" id="CP019474">
    <property type="protein sequence ID" value="UQC77307.1"/>
    <property type="molecule type" value="Genomic_DNA"/>
</dbReference>
<gene>
    <name evidence="1" type="ORF">CLUP02_02774</name>
</gene>
<evidence type="ECO:0000313" key="1">
    <source>
        <dbReference type="EMBL" id="UQC77307.1"/>
    </source>
</evidence>
<dbReference type="AlphaFoldDB" id="A0A9Q8SH57"/>
<keyword evidence="2" id="KW-1185">Reference proteome</keyword>